<organism evidence="3 4">
    <name type="scientific">Paenibacillus arenilitoris</name>
    <dbReference type="NCBI Taxonomy" id="2772299"/>
    <lineage>
        <taxon>Bacteria</taxon>
        <taxon>Bacillati</taxon>
        <taxon>Bacillota</taxon>
        <taxon>Bacilli</taxon>
        <taxon>Bacillales</taxon>
        <taxon>Paenibacillaceae</taxon>
        <taxon>Paenibacillus</taxon>
    </lineage>
</organism>
<dbReference type="RefSeq" id="WP_190857669.1">
    <property type="nucleotide sequence ID" value="NZ_JACXIY010000002.1"/>
</dbReference>
<evidence type="ECO:0000313" key="4">
    <source>
        <dbReference type="Proteomes" id="UP000632125"/>
    </source>
</evidence>
<dbReference type="AlphaFoldDB" id="A0A927CGQ7"/>
<dbReference type="EMBL" id="JACXIY010000002">
    <property type="protein sequence ID" value="MBD2867240.1"/>
    <property type="molecule type" value="Genomic_DNA"/>
</dbReference>
<feature type="region of interest" description="Disordered" evidence="1">
    <location>
        <begin position="55"/>
        <end position="84"/>
    </location>
</feature>
<feature type="domain" description="Transcription factor zinc-finger" evidence="2">
    <location>
        <begin position="2"/>
        <end position="42"/>
    </location>
</feature>
<evidence type="ECO:0000313" key="3">
    <source>
        <dbReference type="EMBL" id="MBD2867240.1"/>
    </source>
</evidence>
<accession>A0A927CGQ7</accession>
<protein>
    <submittedName>
        <fullName evidence="3">Zf-TFIIB domain-containing protein</fullName>
    </submittedName>
</protein>
<dbReference type="Proteomes" id="UP000632125">
    <property type="component" value="Unassembled WGS sequence"/>
</dbReference>
<keyword evidence="4" id="KW-1185">Reference proteome</keyword>
<comment type="caution">
    <text evidence="3">The sequence shown here is derived from an EMBL/GenBank/DDBJ whole genome shotgun (WGS) entry which is preliminary data.</text>
</comment>
<dbReference type="InterPro" id="IPR027392">
    <property type="entry name" value="TF_Znf"/>
</dbReference>
<dbReference type="Gene3D" id="3.10.20.860">
    <property type="match status" value="1"/>
</dbReference>
<evidence type="ECO:0000259" key="2">
    <source>
        <dbReference type="Pfam" id="PF13453"/>
    </source>
</evidence>
<gene>
    <name evidence="3" type="ORF">IDH41_01525</name>
</gene>
<sequence length="96" mass="11490">MKCPVCHDVRMREVMKNGVHIDVCPDCKGVWLDRGELEKLTNDVHELRKEYDDWYEAPPQRPYSPPQGQYGSDNHHHYPKHKKKKHTVFDLFEDLF</sequence>
<reference evidence="3" key="1">
    <citation type="submission" date="2020-09" db="EMBL/GenBank/DDBJ databases">
        <title>A novel bacterium of genus Paenibacillus, isolated from South China Sea.</title>
        <authorList>
            <person name="Huang H."/>
            <person name="Mo K."/>
            <person name="Hu Y."/>
        </authorList>
    </citation>
    <scope>NUCLEOTIDE SEQUENCE</scope>
    <source>
        <strain evidence="3">IB182493</strain>
    </source>
</reference>
<proteinExistence type="predicted"/>
<evidence type="ECO:0000256" key="1">
    <source>
        <dbReference type="SAM" id="MobiDB-lite"/>
    </source>
</evidence>
<name>A0A927CGQ7_9BACL</name>
<dbReference type="Pfam" id="PF13453">
    <property type="entry name" value="Zn_ribbon_TFIIB"/>
    <property type="match status" value="1"/>
</dbReference>